<dbReference type="SUPFAM" id="SSF58002">
    <property type="entry name" value="Chicken cartilage matrix protein"/>
    <property type="match status" value="1"/>
</dbReference>
<dbReference type="GO" id="GO:0005576">
    <property type="term" value="C:extracellular region"/>
    <property type="evidence" value="ECO:0007669"/>
    <property type="project" value="UniProtKB-SubCell"/>
</dbReference>
<evidence type="ECO:0000256" key="1">
    <source>
        <dbReference type="ARBA" id="ARBA00004613"/>
    </source>
</evidence>
<comment type="subcellular location">
    <subcellularLocation>
        <location evidence="1">Secreted</location>
    </subcellularLocation>
</comment>
<dbReference type="EMBL" id="HAEC01009050">
    <property type="protein sequence ID" value="SBQ77266.1"/>
    <property type="molecule type" value="Transcribed_RNA"/>
</dbReference>
<proteinExistence type="predicted"/>
<name>A0A1A8GZE8_9TELE</name>
<dbReference type="SMART" id="SM01279">
    <property type="entry name" value="Matrilin_ccoil"/>
    <property type="match status" value="1"/>
</dbReference>
<evidence type="ECO:0000313" key="4">
    <source>
        <dbReference type="EMBL" id="SBQ77266.1"/>
    </source>
</evidence>
<keyword evidence="2" id="KW-0964">Secreted</keyword>
<dbReference type="AlphaFoldDB" id="A0A1A8GZE8"/>
<dbReference type="InterPro" id="IPR019466">
    <property type="entry name" value="Matrilin_CC_trimer"/>
</dbReference>
<dbReference type="InterPro" id="IPR036337">
    <property type="entry name" value="Matrilin_CC_sf"/>
</dbReference>
<feature type="domain" description="Matrilin coiled-coil trimerisation" evidence="3">
    <location>
        <begin position="3"/>
        <end position="45"/>
    </location>
</feature>
<organism evidence="4">
    <name type="scientific">Nothobranchius korthausae</name>
    <dbReference type="NCBI Taxonomy" id="1143690"/>
    <lineage>
        <taxon>Eukaryota</taxon>
        <taxon>Metazoa</taxon>
        <taxon>Chordata</taxon>
        <taxon>Craniata</taxon>
        <taxon>Vertebrata</taxon>
        <taxon>Euteleostomi</taxon>
        <taxon>Actinopterygii</taxon>
        <taxon>Neopterygii</taxon>
        <taxon>Teleostei</taxon>
        <taxon>Neoteleostei</taxon>
        <taxon>Acanthomorphata</taxon>
        <taxon>Ovalentaria</taxon>
        <taxon>Atherinomorphae</taxon>
        <taxon>Cyprinodontiformes</taxon>
        <taxon>Nothobranchiidae</taxon>
        <taxon>Nothobranchius</taxon>
    </lineage>
</organism>
<evidence type="ECO:0000259" key="3">
    <source>
        <dbReference type="SMART" id="SM01279"/>
    </source>
</evidence>
<feature type="non-terminal residue" evidence="4">
    <location>
        <position position="1"/>
    </location>
</feature>
<gene>
    <name evidence="4" type="primary">MATN3A</name>
</gene>
<sequence length="59" mass="6480">EVKVEVVEDPCKCEARLVFQKKTQAAIQQLTAKHILPVVSDERRSGMNSALSFPAAVVL</sequence>
<accession>A0A1A8GZE8</accession>
<evidence type="ECO:0000256" key="2">
    <source>
        <dbReference type="ARBA" id="ARBA00022525"/>
    </source>
</evidence>
<reference evidence="4" key="2">
    <citation type="submission" date="2016-06" db="EMBL/GenBank/DDBJ databases">
        <title>The genome of a short-lived fish provides insights into sex chromosome evolution and the genetic control of aging.</title>
        <authorList>
            <person name="Reichwald K."/>
            <person name="Felder M."/>
            <person name="Petzold A."/>
            <person name="Koch P."/>
            <person name="Groth M."/>
            <person name="Platzer M."/>
        </authorList>
    </citation>
    <scope>NUCLEOTIDE SEQUENCE</scope>
    <source>
        <tissue evidence="4">Brain</tissue>
    </source>
</reference>
<dbReference type="Gene3D" id="1.20.5.30">
    <property type="match status" value="1"/>
</dbReference>
<dbReference type="Pfam" id="PF10393">
    <property type="entry name" value="Matrilin_ccoil"/>
    <property type="match status" value="1"/>
</dbReference>
<feature type="non-terminal residue" evidence="4">
    <location>
        <position position="59"/>
    </location>
</feature>
<reference evidence="4" key="1">
    <citation type="submission" date="2016-05" db="EMBL/GenBank/DDBJ databases">
        <authorList>
            <person name="Lavstsen T."/>
            <person name="Jespersen J.S."/>
        </authorList>
    </citation>
    <scope>NUCLEOTIDE SEQUENCE</scope>
    <source>
        <tissue evidence="4">Brain</tissue>
    </source>
</reference>
<protein>
    <submittedName>
        <fullName evidence="4">Matrilin 3a</fullName>
    </submittedName>
</protein>